<sequence>MFVCMSSRTIFLSCSSSFLLSVDFFRLFLLSVQRSSSSSFSSVPSCFLAKKQNLS</sequence>
<protein>
    <submittedName>
        <fullName evidence="1">Uncharacterized protein</fullName>
    </submittedName>
</protein>
<reference evidence="1 2" key="1">
    <citation type="journal article" date="2017" name="Int. J. Parasitol.">
        <title>The genome of the protozoan parasite Cystoisospora suis and a reverse vaccinology approach to identify vaccine candidates.</title>
        <authorList>
            <person name="Palmieri N."/>
            <person name="Shrestha A."/>
            <person name="Ruttkowski B."/>
            <person name="Beck T."/>
            <person name="Vogl C."/>
            <person name="Tomley F."/>
            <person name="Blake D.P."/>
            <person name="Joachim A."/>
        </authorList>
    </citation>
    <scope>NUCLEOTIDE SEQUENCE [LARGE SCALE GENOMIC DNA]</scope>
    <source>
        <strain evidence="1 2">Wien I</strain>
    </source>
</reference>
<organism evidence="1 2">
    <name type="scientific">Cystoisospora suis</name>
    <dbReference type="NCBI Taxonomy" id="483139"/>
    <lineage>
        <taxon>Eukaryota</taxon>
        <taxon>Sar</taxon>
        <taxon>Alveolata</taxon>
        <taxon>Apicomplexa</taxon>
        <taxon>Conoidasida</taxon>
        <taxon>Coccidia</taxon>
        <taxon>Eucoccidiorida</taxon>
        <taxon>Eimeriorina</taxon>
        <taxon>Sarcocystidae</taxon>
        <taxon>Cystoisospora</taxon>
    </lineage>
</organism>
<evidence type="ECO:0000313" key="1">
    <source>
        <dbReference type="EMBL" id="PHJ15489.1"/>
    </source>
</evidence>
<evidence type="ECO:0000313" key="2">
    <source>
        <dbReference type="Proteomes" id="UP000221165"/>
    </source>
</evidence>
<dbReference type="RefSeq" id="XP_067917222.1">
    <property type="nucleotide sequence ID" value="XM_068070803.1"/>
</dbReference>
<dbReference type="EMBL" id="MIGC01008024">
    <property type="protein sequence ID" value="PHJ15489.1"/>
    <property type="molecule type" value="Genomic_DNA"/>
</dbReference>
<dbReference type="Proteomes" id="UP000221165">
    <property type="component" value="Unassembled WGS sequence"/>
</dbReference>
<gene>
    <name evidence="1" type="ORF">CSUI_010701</name>
</gene>
<dbReference type="GeneID" id="94434014"/>
<comment type="caution">
    <text evidence="1">The sequence shown here is derived from an EMBL/GenBank/DDBJ whole genome shotgun (WGS) entry which is preliminary data.</text>
</comment>
<keyword evidence="2" id="KW-1185">Reference proteome</keyword>
<accession>A0A2C6KEC4</accession>
<dbReference type="VEuPathDB" id="ToxoDB:CSUI_010701"/>
<proteinExistence type="predicted"/>
<name>A0A2C6KEC4_9APIC</name>
<dbReference type="AlphaFoldDB" id="A0A2C6KEC4"/>